<accession>A0ABW5ABZ0</accession>
<evidence type="ECO:0000313" key="2">
    <source>
        <dbReference type="EMBL" id="MFD2175540.1"/>
    </source>
</evidence>
<name>A0ABW5ABZ0_9RHOB</name>
<dbReference type="RefSeq" id="WP_377392560.1">
    <property type="nucleotide sequence ID" value="NZ_JBHUIX010000014.1"/>
</dbReference>
<protein>
    <submittedName>
        <fullName evidence="2">Uncharacterized protein</fullName>
    </submittedName>
</protein>
<keyword evidence="1" id="KW-0175">Coiled coil</keyword>
<dbReference type="EMBL" id="JBHUIX010000014">
    <property type="protein sequence ID" value="MFD2175540.1"/>
    <property type="molecule type" value="Genomic_DNA"/>
</dbReference>
<organism evidence="2 3">
    <name type="scientific">Rhodobacter lacus</name>
    <dbReference type="NCBI Taxonomy" id="1641972"/>
    <lineage>
        <taxon>Bacteria</taxon>
        <taxon>Pseudomonadati</taxon>
        <taxon>Pseudomonadota</taxon>
        <taxon>Alphaproteobacteria</taxon>
        <taxon>Rhodobacterales</taxon>
        <taxon>Rhodobacter group</taxon>
        <taxon>Rhodobacter</taxon>
    </lineage>
</organism>
<sequence>MNTSIRLPANGMGGLRVRVFAIDDDAIDALAWLFGCAQTSVEMTRYDALSDALQGAEQTPVLIPVVPPTEQLRKALDAGETPVAALSQWCDKVSSFLKTCRQARRRVVLFDTEMMRALPHEIANELGARLGEKLKLRADTPNHAPPPTGSAFAAVAACLLAGDATACALADELEAMTLGPVSSRLPSAATLEAIAAVLRQEGQAQIEGQEQNLLRDSLAQLLETVTGLEKSLATTQDEAQTATRKNRDLLERATAAESKLHTKARELGQVAAERARLSEEKAHLSGLLEAAHYEITALRESTSWKITRPLRALRGDSSQG</sequence>
<gene>
    <name evidence="2" type="ORF">ACFSM0_15710</name>
</gene>
<proteinExistence type="predicted"/>
<keyword evidence="3" id="KW-1185">Reference proteome</keyword>
<evidence type="ECO:0000313" key="3">
    <source>
        <dbReference type="Proteomes" id="UP001597413"/>
    </source>
</evidence>
<dbReference type="Proteomes" id="UP001597413">
    <property type="component" value="Unassembled WGS sequence"/>
</dbReference>
<comment type="caution">
    <text evidence="2">The sequence shown here is derived from an EMBL/GenBank/DDBJ whole genome shotgun (WGS) entry which is preliminary data.</text>
</comment>
<evidence type="ECO:0000256" key="1">
    <source>
        <dbReference type="SAM" id="Coils"/>
    </source>
</evidence>
<reference evidence="3" key="1">
    <citation type="journal article" date="2019" name="Int. J. Syst. Evol. Microbiol.">
        <title>The Global Catalogue of Microorganisms (GCM) 10K type strain sequencing project: providing services to taxonomists for standard genome sequencing and annotation.</title>
        <authorList>
            <consortium name="The Broad Institute Genomics Platform"/>
            <consortium name="The Broad Institute Genome Sequencing Center for Infectious Disease"/>
            <person name="Wu L."/>
            <person name="Ma J."/>
        </authorList>
    </citation>
    <scope>NUCLEOTIDE SEQUENCE [LARGE SCALE GENOMIC DNA]</scope>
    <source>
        <strain evidence="3">CCUG 55131</strain>
    </source>
</reference>
<feature type="coiled-coil region" evidence="1">
    <location>
        <begin position="218"/>
        <end position="259"/>
    </location>
</feature>